<dbReference type="Pfam" id="PF13365">
    <property type="entry name" value="Trypsin_2"/>
    <property type="match status" value="1"/>
</dbReference>
<dbReference type="Gene3D" id="1.25.40.10">
    <property type="entry name" value="Tetratricopeptide repeat domain"/>
    <property type="match status" value="3"/>
</dbReference>
<dbReference type="InterPro" id="IPR011990">
    <property type="entry name" value="TPR-like_helical_dom_sf"/>
</dbReference>
<keyword evidence="2 3" id="KW-0802">TPR repeat</keyword>
<feature type="repeat" description="TPR" evidence="3">
    <location>
        <begin position="722"/>
        <end position="755"/>
    </location>
</feature>
<dbReference type="Pfam" id="PF07719">
    <property type="entry name" value="TPR_2"/>
    <property type="match status" value="1"/>
</dbReference>
<dbReference type="SUPFAM" id="SSF48439">
    <property type="entry name" value="Protein prenylyltransferase"/>
    <property type="match status" value="1"/>
</dbReference>
<dbReference type="Gene3D" id="1.25.40.1040">
    <property type="match status" value="1"/>
</dbReference>
<protein>
    <submittedName>
        <fullName evidence="4">Tetratricopeptide repeat protein</fullName>
    </submittedName>
</protein>
<dbReference type="InterPro" id="IPR009003">
    <property type="entry name" value="Peptidase_S1_PA"/>
</dbReference>
<feature type="repeat" description="TPR" evidence="3">
    <location>
        <begin position="848"/>
        <end position="881"/>
    </location>
</feature>
<sequence length="1332" mass="147642">MAVCRPHGEHKGQGLLLRLGGAEGNVVLTCHHVVAAVEREDLRVRIPSADGTLGEPVGVTYDEQRSNPERDAAVLRVRKDANPVASAMPLLHELDSDTYEGSLKATVLTHLMPNSFDAMVRLGTMIDRRADPAARWPEVPERYRVRAFRLASATYSKPGFSGGVVFCEGGVLGLAHFGRRETEEQAREDYLVPLSEWAEGWPALNDAIEPLVDRKLKGSATVRRAAHLSAGLAADVTVAGYRPEVYSEREVDRLARRTLEERGGVVVVGRPLSGKSRLVVELLREDPRAVLVVPRLDSQAPPESFEASGFRGLDVVLLFDDLHYTARSSRPLAWVQAFEEATGRRCKVVCTSRDGAEWSTLEAEQQLLLEFLGKEEAKVFTSRVEGSRRVTGEDLSEEQGWELAQDLGIGMAEFDRRFDGTPGSLLLDLDEMGRRYRSLRDEHRGGVSMGRLLDSAKILLRARHLGFSHDLVRAVAERVRGRTPMDEETWEALIRRTREEGFAQLDEESGSIRYYTPYLERCVDYEPRPADLHVLETLLQEQKDGLGLFALVAVYGEDLRDPERALSCAEKALELNPDSAGTWYNESYALNGMGRFEESLSAIERALSLDPGYHPAYYSKGFALSGLKRYREAAEAFREAIRLGQGTHEGIVSMYFHGLGNALADQGLFYEAVWATMQSLHLYPPYKPAPRLLRRLLLGEARLHGFALEVCDFLLSQDSEWAEAWCAKGHVFREMDRQKEALAAYERAIGIQPSLTEAWAGKSLALLETSDSARGSDKLAKYLTEQGANEVANDLASRGLEALDKAINLGENTLGNYSNRAVMLSRLDRDREALQAHNVAVDFDPGSTQALHNRGMVHVKMRHYGDALRDFREAVRLDPDFAPSWWQIASLASGHFDEQWEALFAAEQAIRLRPGDAASWFAKGCIYTKLGRPDLARFWFRCAKSHGTLKRWSLLGGPSGGRLSFFDFAGPVEPCPDKRYRSIGSPTVDPMQAMRNCFLLTLGPKHQDVMRALKLLAFASIAEPTYRQLRAVLESNRLFGLEGIELGDLLNTLARQAFVNLAPGQNRVRPEYACLWEAVSYRTGRRIEQDLDALSEVFYTELADHEALSQLSGAYAQAVRDYAAALACADRAIALKPDYAPAWGNRSAALGNMGRDAEALEAIEEAGRLSSGHPTASYNRAVALNKLGRHTDALAVFDEMVGIWPDNPDVVFGRAEALAGLGRKSEAAAEAVRAGELRPIDPDLALREGLTLLGYGNHEGALRAVDRALSINSENHIAFFVKATALMAADRKDEAVAWHLQAWSMRHRFPDEGAMIAEMLGDLGHDPQQEES</sequence>
<dbReference type="EMBL" id="CP045119">
    <property type="protein sequence ID" value="QIN84279.1"/>
    <property type="molecule type" value="Genomic_DNA"/>
</dbReference>
<feature type="repeat" description="TPR" evidence="3">
    <location>
        <begin position="614"/>
        <end position="647"/>
    </location>
</feature>
<dbReference type="SUPFAM" id="SSF48452">
    <property type="entry name" value="TPR-like"/>
    <property type="match status" value="2"/>
</dbReference>
<dbReference type="SMART" id="SM00028">
    <property type="entry name" value="TPR"/>
    <property type="match status" value="13"/>
</dbReference>
<gene>
    <name evidence="4" type="ORF">GBA63_17695</name>
</gene>
<organism evidence="4 5">
    <name type="scientific">Rubrobacter tropicus</name>
    <dbReference type="NCBI Taxonomy" id="2653851"/>
    <lineage>
        <taxon>Bacteria</taxon>
        <taxon>Bacillati</taxon>
        <taxon>Actinomycetota</taxon>
        <taxon>Rubrobacteria</taxon>
        <taxon>Rubrobacterales</taxon>
        <taxon>Rubrobacteraceae</taxon>
        <taxon>Rubrobacter</taxon>
    </lineage>
</organism>
<dbReference type="Proteomes" id="UP000501452">
    <property type="component" value="Chromosome"/>
</dbReference>
<feature type="repeat" description="TPR" evidence="3">
    <location>
        <begin position="580"/>
        <end position="613"/>
    </location>
</feature>
<proteinExistence type="predicted"/>
<evidence type="ECO:0000256" key="2">
    <source>
        <dbReference type="ARBA" id="ARBA00022803"/>
    </source>
</evidence>
<dbReference type="PANTHER" id="PTHR44858:SF1">
    <property type="entry name" value="UDP-N-ACETYLGLUCOSAMINE--PEPTIDE N-ACETYLGLUCOSAMINYLTRANSFERASE SPINDLY-RELATED"/>
    <property type="match status" value="1"/>
</dbReference>
<name>A0A6G8QCS0_9ACTN</name>
<dbReference type="PANTHER" id="PTHR44858">
    <property type="entry name" value="TETRATRICOPEPTIDE REPEAT PROTEIN 6"/>
    <property type="match status" value="1"/>
</dbReference>
<dbReference type="PROSITE" id="PS50005">
    <property type="entry name" value="TPR"/>
    <property type="match status" value="4"/>
</dbReference>
<dbReference type="InterPro" id="IPR050498">
    <property type="entry name" value="Ycf3"/>
</dbReference>
<keyword evidence="5" id="KW-1185">Reference proteome</keyword>
<accession>A0A6G8QCS0</accession>
<evidence type="ECO:0000313" key="4">
    <source>
        <dbReference type="EMBL" id="QIN84279.1"/>
    </source>
</evidence>
<dbReference type="PROSITE" id="PS50293">
    <property type="entry name" value="TPR_REGION"/>
    <property type="match status" value="1"/>
</dbReference>
<reference evidence="4 5" key="1">
    <citation type="submission" date="2019-10" db="EMBL/GenBank/DDBJ databases">
        <title>Rubrobacter sp nov SCSIO 52090 isolated from a deep-sea sediment in the South China Sea.</title>
        <authorList>
            <person name="Chen R.W."/>
        </authorList>
    </citation>
    <scope>NUCLEOTIDE SEQUENCE [LARGE SCALE GENOMIC DNA]</scope>
    <source>
        <strain evidence="4 5">SCSIO 52909</strain>
    </source>
</reference>
<dbReference type="Pfam" id="PF13181">
    <property type="entry name" value="TPR_8"/>
    <property type="match status" value="3"/>
</dbReference>
<dbReference type="SUPFAM" id="SSF50494">
    <property type="entry name" value="Trypsin-like serine proteases"/>
    <property type="match status" value="1"/>
</dbReference>
<evidence type="ECO:0000256" key="1">
    <source>
        <dbReference type="ARBA" id="ARBA00022737"/>
    </source>
</evidence>
<dbReference type="Pfam" id="PF13432">
    <property type="entry name" value="TPR_16"/>
    <property type="match status" value="3"/>
</dbReference>
<dbReference type="InterPro" id="IPR013105">
    <property type="entry name" value="TPR_2"/>
</dbReference>
<dbReference type="RefSeq" id="WP_166178301.1">
    <property type="nucleotide sequence ID" value="NZ_CP045119.1"/>
</dbReference>
<dbReference type="KEGG" id="rub:GBA63_17695"/>
<evidence type="ECO:0000256" key="3">
    <source>
        <dbReference type="PROSITE-ProRule" id="PRU00339"/>
    </source>
</evidence>
<keyword evidence="1" id="KW-0677">Repeat</keyword>
<dbReference type="InterPro" id="IPR019734">
    <property type="entry name" value="TPR_rpt"/>
</dbReference>
<evidence type="ECO:0000313" key="5">
    <source>
        <dbReference type="Proteomes" id="UP000501452"/>
    </source>
</evidence>